<evidence type="ECO:0000256" key="1">
    <source>
        <dbReference type="ARBA" id="ARBA00005228"/>
    </source>
</evidence>
<dbReference type="PRINTS" id="PR00862">
    <property type="entry name" value="PROLIGOPTASE"/>
</dbReference>
<evidence type="ECO:0000256" key="2">
    <source>
        <dbReference type="ARBA" id="ARBA00039290"/>
    </source>
</evidence>
<evidence type="ECO:0000256" key="4">
    <source>
        <dbReference type="ARBA" id="ARBA00045448"/>
    </source>
</evidence>
<dbReference type="Gene3D" id="3.40.50.1820">
    <property type="entry name" value="alpha/beta hydrolase"/>
    <property type="match status" value="1"/>
</dbReference>
<evidence type="ECO:0000259" key="6">
    <source>
        <dbReference type="Pfam" id="PF00326"/>
    </source>
</evidence>
<dbReference type="GO" id="GO:0004252">
    <property type="term" value="F:serine-type endopeptidase activity"/>
    <property type="evidence" value="ECO:0007669"/>
    <property type="project" value="InterPro"/>
</dbReference>
<dbReference type="PANTHER" id="PTHR11757">
    <property type="entry name" value="PROTEASE FAMILY S9A OLIGOPEPTIDASE"/>
    <property type="match status" value="1"/>
</dbReference>
<dbReference type="GO" id="GO:0006508">
    <property type="term" value="P:proteolysis"/>
    <property type="evidence" value="ECO:0007669"/>
    <property type="project" value="InterPro"/>
</dbReference>
<feature type="compositionally biased region" description="Low complexity" evidence="5">
    <location>
        <begin position="162"/>
        <end position="176"/>
    </location>
</feature>
<dbReference type="Proteomes" id="UP000268162">
    <property type="component" value="Unassembled WGS sequence"/>
</dbReference>
<feature type="region of interest" description="Disordered" evidence="5">
    <location>
        <begin position="156"/>
        <end position="193"/>
    </location>
</feature>
<feature type="domain" description="Peptidase S9 prolyl oligopeptidase catalytic" evidence="6">
    <location>
        <begin position="567"/>
        <end position="686"/>
    </location>
</feature>
<dbReference type="EMBL" id="ML002537">
    <property type="protein sequence ID" value="RKP37138.1"/>
    <property type="molecule type" value="Genomic_DNA"/>
</dbReference>
<sequence length="972" mass="109379">MRTTWCLARTQSTTTTTATTTTTTQRSTHAINSLDSASPRAPDLVLRGSIPKPVNQMYVQPSVRLPVTRRLGPDCHFTDRFEYLQRPIEPISLSYRDQESAYTVQNLATFNGSRQFFLNRVWHYHRFDQIRRPLRMHHPVLPQWLYYTERRRPAGSTMVTDKATSTASAKSTPPSSGQEPVNPQDSTPESQGSSIRLYRVWQGGSSSQGSGQSDTLVRVKGKPELLYDSSLHSANQSYFHEIRLCPTNPSLFAVVYKRYKDFRTLVNEHQTMVYKIDEQTSQATMVINVLNTGDVIWNPNGKSVFVIKNAEDETGKKFLYTSTYSPEGTQVVWCPLTDADGRSIHPDFVKKGQPVTFPVNYWDLRIDSNQGQLFIVKNRPDTGEPIIYNGPLAATSDSALQKFAHLAANETITYLRVFKNHLVVFGVREGSSFVRIFDLLLPQSCDIPSVDHPLPEKYVTIHPAVDLAYDSDILQFYCESPLSDIHLVEFDMRTQKTNFIEGPTITGFDRSRYEVAMEYAPAKEDGVKIPMLLVKQANEQYPGPRPTLVHSNGAYGQIMPLVFEPENIMLLQRGWNLAYPFIRGGGECGQKWYEGGVRERKDVAARDLIQCAKHLIAEGHAEPGLMGLNCIKGGGFVGGIAVQKRPHQFRAVTMDTPLVDPYPLTAKLDPMAAAPERVEYGDPPAELADLKRPSQNRNQSWSRSQGQRRGAELPVPSVFQQVLNLTPYYRLQDVNGQGNLRQPPPGAAMASPVSPKLQRTDFRVPPPGLHLKRQRLVEISQTIVPKAIAPLDYQTAMHGRGKRNPANQLIRIPRSLLEPTQETQDTAKWPTMFIHTDYPQNLDFPHHRPVTEYSQVLKWMACLRSSIFLHRSGPIKRTHGEMGLKKTPETITTTTEQVVDPTTVAAGEKSPRVNIANPEKFEAGTQRLYLLAGRLHRTDRVGARFAMPQLNRTSALAMLVNEIEYHASCKSN</sequence>
<organism evidence="7 8">
    <name type="scientific">Dimargaris cristalligena</name>
    <dbReference type="NCBI Taxonomy" id="215637"/>
    <lineage>
        <taxon>Eukaryota</taxon>
        <taxon>Fungi</taxon>
        <taxon>Fungi incertae sedis</taxon>
        <taxon>Zoopagomycota</taxon>
        <taxon>Kickxellomycotina</taxon>
        <taxon>Dimargaritomycetes</taxon>
        <taxon>Dimargaritales</taxon>
        <taxon>Dimargaritaceae</taxon>
        <taxon>Dimargaris</taxon>
    </lineage>
</organism>
<gene>
    <name evidence="7" type="ORF">BJ085DRAFT_38610</name>
</gene>
<accession>A0A4P9ZV39</accession>
<dbReference type="InterPro" id="IPR001375">
    <property type="entry name" value="Peptidase_S9_cat"/>
</dbReference>
<comment type="function">
    <text evidence="4">Serine peptidase whose precise substrate specificity remains unclear. Does not cleave peptides after a arginine or lysine residue. Regulates trans-Golgi network morphology and sorting by regulating the membrane binding of the AP-1 complex. May play a role in the regulation of synaptic vesicle exocytosis.</text>
</comment>
<protein>
    <recommendedName>
        <fullName evidence="2">Prolyl endopeptidase-like</fullName>
    </recommendedName>
    <alternativeName>
        <fullName evidence="3">Prolylendopeptidase-like</fullName>
    </alternativeName>
</protein>
<comment type="similarity">
    <text evidence="1">Belongs to the peptidase S9A family.</text>
</comment>
<dbReference type="PANTHER" id="PTHR11757:SF19">
    <property type="entry name" value="PROLYL ENDOPEPTIDASE-LIKE"/>
    <property type="match status" value="1"/>
</dbReference>
<dbReference type="AlphaFoldDB" id="A0A4P9ZV39"/>
<dbReference type="InterPro" id="IPR029058">
    <property type="entry name" value="AB_hydrolase_fold"/>
</dbReference>
<evidence type="ECO:0000313" key="7">
    <source>
        <dbReference type="EMBL" id="RKP37138.1"/>
    </source>
</evidence>
<feature type="region of interest" description="Disordered" evidence="5">
    <location>
        <begin position="14"/>
        <end position="34"/>
    </location>
</feature>
<dbReference type="Gene3D" id="2.130.10.120">
    <property type="entry name" value="Prolyl oligopeptidase, N-terminal domain"/>
    <property type="match status" value="1"/>
</dbReference>
<feature type="region of interest" description="Disordered" evidence="5">
    <location>
        <begin position="683"/>
        <end position="713"/>
    </location>
</feature>
<proteinExistence type="inferred from homology"/>
<evidence type="ECO:0000256" key="3">
    <source>
        <dbReference type="ARBA" id="ARBA00042165"/>
    </source>
</evidence>
<dbReference type="InterPro" id="IPR051543">
    <property type="entry name" value="Serine_Peptidase_S9A"/>
</dbReference>
<keyword evidence="8" id="KW-1185">Reference proteome</keyword>
<dbReference type="Pfam" id="PF00326">
    <property type="entry name" value="Peptidase_S9"/>
    <property type="match status" value="1"/>
</dbReference>
<dbReference type="SUPFAM" id="SSF53474">
    <property type="entry name" value="alpha/beta-Hydrolases"/>
    <property type="match status" value="1"/>
</dbReference>
<evidence type="ECO:0000313" key="8">
    <source>
        <dbReference type="Proteomes" id="UP000268162"/>
    </source>
</evidence>
<feature type="compositionally biased region" description="Polar residues" evidence="5">
    <location>
        <begin position="177"/>
        <end position="193"/>
    </location>
</feature>
<feature type="compositionally biased region" description="Low complexity" evidence="5">
    <location>
        <begin position="14"/>
        <end position="28"/>
    </location>
</feature>
<dbReference type="InterPro" id="IPR002470">
    <property type="entry name" value="Peptidase_S9A"/>
</dbReference>
<feature type="compositionally biased region" description="Low complexity" evidence="5">
    <location>
        <begin position="695"/>
        <end position="708"/>
    </location>
</feature>
<name>A0A4P9ZV39_9FUNG</name>
<reference evidence="8" key="1">
    <citation type="journal article" date="2018" name="Nat. Microbiol.">
        <title>Leveraging single-cell genomics to expand the fungal tree of life.</title>
        <authorList>
            <person name="Ahrendt S.R."/>
            <person name="Quandt C.A."/>
            <person name="Ciobanu D."/>
            <person name="Clum A."/>
            <person name="Salamov A."/>
            <person name="Andreopoulos B."/>
            <person name="Cheng J.F."/>
            <person name="Woyke T."/>
            <person name="Pelin A."/>
            <person name="Henrissat B."/>
            <person name="Reynolds N.K."/>
            <person name="Benny G.L."/>
            <person name="Smith M.E."/>
            <person name="James T.Y."/>
            <person name="Grigoriev I.V."/>
        </authorList>
    </citation>
    <scope>NUCLEOTIDE SEQUENCE [LARGE SCALE GENOMIC DNA]</scope>
    <source>
        <strain evidence="8">RSA 468</strain>
    </source>
</reference>
<dbReference type="SUPFAM" id="SSF50993">
    <property type="entry name" value="Peptidase/esterase 'gauge' domain"/>
    <property type="match status" value="1"/>
</dbReference>
<evidence type="ECO:0000256" key="5">
    <source>
        <dbReference type="SAM" id="MobiDB-lite"/>
    </source>
</evidence>